<evidence type="ECO:0000256" key="1">
    <source>
        <dbReference type="SAM" id="MobiDB-lite"/>
    </source>
</evidence>
<organism evidence="4 5">
    <name type="scientific">Pseudomonas nicosulfuronedens</name>
    <dbReference type="NCBI Taxonomy" id="2571105"/>
    <lineage>
        <taxon>Bacteria</taxon>
        <taxon>Pseudomonadati</taxon>
        <taxon>Pseudomonadota</taxon>
        <taxon>Gammaproteobacteria</taxon>
        <taxon>Pseudomonadales</taxon>
        <taxon>Pseudomonadaceae</taxon>
        <taxon>Pseudomonas</taxon>
    </lineage>
</organism>
<feature type="region of interest" description="Disordered" evidence="1">
    <location>
        <begin position="46"/>
        <end position="77"/>
    </location>
</feature>
<feature type="compositionally biased region" description="Polar residues" evidence="1">
    <location>
        <begin position="832"/>
        <end position="853"/>
    </location>
</feature>
<feature type="region of interest" description="Disordered" evidence="1">
    <location>
        <begin position="827"/>
        <end position="853"/>
    </location>
</feature>
<feature type="domain" description="DUF4347" evidence="3">
    <location>
        <begin position="87"/>
        <end position="243"/>
    </location>
</feature>
<keyword evidence="5" id="KW-1185">Reference proteome</keyword>
<dbReference type="OrthoDB" id="6091599at2"/>
<evidence type="ECO:0000313" key="5">
    <source>
        <dbReference type="Proteomes" id="UP000306635"/>
    </source>
</evidence>
<dbReference type="RefSeq" id="WP_138520995.1">
    <property type="nucleotide sequence ID" value="NZ_JAOCBK010000008.1"/>
</dbReference>
<gene>
    <name evidence="4" type="ORF">FAS41_07600</name>
</gene>
<keyword evidence="2" id="KW-0732">Signal</keyword>
<protein>
    <submittedName>
        <fullName evidence="4">DUF4347 domain-containing protein</fullName>
    </submittedName>
</protein>
<sequence>MWWNKAKRAVAVKAAAKPALAMALEPRMLFDGAVAATVAEAADAKPTADTAAKDTQAHPAQDNSAHEGSQDALSAVPAGTSDHRQEVVFVDAHVKNYQQLITGLKPGTEVVVLQSGKDGLQQIADYLQGRSDVGSIHILSHGDVGKIELGGEWLDASSLASHRDALTRIGQALGEQGDILLYGCSIGAQGAGRDFIQSLASATGADVAASDDMTGAASQGGDWVLEQHVGGIEASALALSDYDALLAAPSSENFDGVVTDNGGRSFGTPGQSRIINNWTFTLLNAQGTQDTGQDSYVDVTQMVEDSSLANGSNDHAVFLNGTYQGGSTGTQAAAVFKATSGEEFALTSLMVERGLSDSGAYRLVGYRDGVAVSGATQNFTAGDYGTGGTLVTVSGTAWQFIDEVRIVRQDGAADVSVYLDDITVGVAVPPNVAPTVNNLNGDSVTFVEKAGAVLLDAGGNAQVTDADSADFAGGTVVASITTNRVAGEDLLSIRNQGAGAGLIGVSGSNVTYGGIVIGTFSGGSGTTDLTITLNSAANPAAVSALLANLTYSNSSSNPSLQARTITIGVNDGDSSSVTNSQVTVAISAVNDAPTLSPANNTTSYTEGGSAAVLVGGLVVADADSTTFQGATVSISDFRAGDMLSVVASGGFSGSYNAGTGVLQISGSGSLASLQAVLRSVTYSSSSDDPTVGGTDMTRQVNFTVIDAEGATSNMATAQVMVTAVNDAPTLSGGPYAWAGTSEDATSSAVTVSTLLGGMTYTDADGPNSGIAIIASTGSGDWQYSTDGATWTQFGSVSATSALTLSATTQLRYVPNGQNGETATLSFRGWDGSSGTASTNSVRHLSDTSTNGGSTAFSSGTGQAAIIVSSENDAPVLTPTAPTLTGLTDSDVNNVGQAVSSFLGGVSDVDNGALTGIAITGLDAGNGTWQFSVNGGASWQNVGAVSFNSALLLRSSDRVRFVPDGINGTSASITYRAWDQTDITAGLQGTKANASGAGGGSPYSIGSDTASITVTAVNDAPLVTTSGGSAAFVEGDGVASTPVVIDSGLTVIDTDSPLLQSARVQIDGNFRSVEDTLAFTSNPATMGDIVGSYDSTTGTMFLTSAAGATAAQWQAALRSVTYSNSSDTPVTSTRTVTFVVNDGAADSSAATRTVTVTATNDAPVVTVPGGLTVVEDTPTAITGISFSDVDAGSGSVTVTLSVGSGSLSATSGIGVTIGGTSSAMTLTGAIDNINLFIASARVTFLTAANATADVTLTASINDNGNSGGAARNASDTLLLSVTAVNDAPNISAPGSIAVTEDVSQALTGISFSDIDAGSGTVNVEFSVPPGAGSLSALSASGVTVSGSGSGTLGLSGTLADINAFVASGMVRYTTAANATSNVVLSLRIDDGGQSGSGGNQTASTTVTLSVSAVNDAPVNQVPGNQSVLQDGTLVFGVGNSNAISISDVDAGGGALQVTLTVTNGLLSLGSFSGLSFLVGSGAGDATMTFVGNQADINSALAGMTFSPTSGYYGAASLQITTNDQGLSGSGGARTDTDFISIDVRQPNPTIVGVNSATPDGGYKVGDSVSIIVTFDQAVVVSGGTPTLLLETGLIDRNAVYVSGSGTSTLVFSYVVQAGDRSADLDYVSSSALSLNGSSISAASLGLQAVLTLPAAGAANSLGANAALVIDGVAPVINSVSVPANGTYVAGQNLDFTVNFSEGVFVDTTGGIPRIAVTLDNGGTVFAQYLSGSGSNALVFRLVVASGHSDADGILLGSSIQANGSTLRDAVGNNINATLNNVSVTSGVRVDALAPTVSSVSVPAGVPYNAGDTLTFVVNTSEAVLVNGVPQLALDIGGTTVFADFVAGSGSSTLVFQYTVRAGDNDADGIRVGGLSTNGATLRDAAGNALELGLNNVGGTSGVIVDTLAPTPSAIVSLDPSPSNAGSVRYTVTFSEGVSGVDLSDFALVSTGTASGSLSDLQQIDAHTYQVTVSGISGTGTLGLDLNGSATGIVDAAGNPIAGGLTGAVYAIDRDAPTVTAVSVPPGGLHSVGDTLEFVVQTSEAVVVDGTPRLAIDMGGRTVYADYAGGSGSTSLVFRYTVQAGDNDADGIQVSGLSASGGSLRDATGNALIPSLNGVGDSRGVLVDTRAPTATGVVRLDPSPTGADTLNFLVTFDEDVSGVDAGDFSLVTSNSASGSIVSVVQLDARIYRVTVGGVSGQGSLGLSVNPGDIRDAAGNALSNGLRGDSYVIGSLSDGDPQFRITDPSVPPAPSQVAIQPNVPVVVLPQNSSPVIPPSLFQPEGVGGLPPLGNIFIQNGAPSQSFIAQVFGDSAFGDGSGRGFLGFGGGDGGVFGSSTLSSVFSRDGSDQSQPLKAFDRRGGDIDQGIRGVFGAPSMAQQLQQIHESEQQPLRELAWALGQVAQGRDAS</sequence>
<feature type="chain" id="PRO_5024428875" evidence="2">
    <location>
        <begin position="24"/>
        <end position="2407"/>
    </location>
</feature>
<dbReference type="Proteomes" id="UP000306635">
    <property type="component" value="Unassembled WGS sequence"/>
</dbReference>
<comment type="caution">
    <text evidence="4">The sequence shown here is derived from an EMBL/GenBank/DDBJ whole genome shotgun (WGS) entry which is preliminary data.</text>
</comment>
<dbReference type="Pfam" id="PF14252">
    <property type="entry name" value="DUF4347"/>
    <property type="match status" value="1"/>
</dbReference>
<dbReference type="EMBL" id="SWDV01000005">
    <property type="protein sequence ID" value="TLX79530.1"/>
    <property type="molecule type" value="Genomic_DNA"/>
</dbReference>
<name>A0A5R9R950_9PSED</name>
<accession>A0A5R9R950</accession>
<dbReference type="InterPro" id="IPR025592">
    <property type="entry name" value="DUF4347"/>
</dbReference>
<feature type="signal peptide" evidence="2">
    <location>
        <begin position="1"/>
        <end position="23"/>
    </location>
</feature>
<evidence type="ECO:0000259" key="3">
    <source>
        <dbReference type="Pfam" id="PF14252"/>
    </source>
</evidence>
<evidence type="ECO:0000313" key="4">
    <source>
        <dbReference type="EMBL" id="TLX79530.1"/>
    </source>
</evidence>
<proteinExistence type="predicted"/>
<reference evidence="4 5" key="1">
    <citation type="submission" date="2019-04" db="EMBL/GenBank/DDBJ databases">
        <authorList>
            <person name="Li M."/>
        </authorList>
    </citation>
    <scope>NUCLEOTIDE SEQUENCE [LARGE SCALE GENOMIC DNA]</scope>
    <source>
        <strain evidence="4 5">LAM1902</strain>
    </source>
</reference>
<evidence type="ECO:0000256" key="2">
    <source>
        <dbReference type="SAM" id="SignalP"/>
    </source>
</evidence>